<feature type="signal peptide" evidence="1">
    <location>
        <begin position="1"/>
        <end position="20"/>
    </location>
</feature>
<dbReference type="RefSeq" id="WP_306100859.1">
    <property type="nucleotide sequence ID" value="NZ_CP162601.1"/>
</dbReference>
<accession>A0AB39HED6</accession>
<protein>
    <submittedName>
        <fullName evidence="2">TraB/GumN family protein</fullName>
        <ecNumber evidence="2">3.4.-.-</ecNumber>
    </submittedName>
</protein>
<dbReference type="EC" id="3.4.-.-" evidence="2"/>
<dbReference type="AlphaFoldDB" id="A0AB39HED6"/>
<dbReference type="KEGG" id="vih:AB0763_09815"/>
<reference evidence="2" key="1">
    <citation type="submission" date="2024-07" db="EMBL/GenBank/DDBJ databases">
        <title>Genome Analysis of a Potential Novel Vibrio Species Secreting pH- and Thermo-stable Alginate Lyase and its Application in Producing Alginate Oligosaccharides.</title>
        <authorList>
            <person name="Huang H."/>
            <person name="Bao K."/>
        </authorList>
    </citation>
    <scope>NUCLEOTIDE SEQUENCE</scope>
    <source>
        <strain evidence="2">HB236076</strain>
    </source>
</reference>
<dbReference type="Pfam" id="PF01963">
    <property type="entry name" value="TraB_PrgY_gumN"/>
    <property type="match status" value="1"/>
</dbReference>
<proteinExistence type="predicted"/>
<name>A0AB39HED6_9VIBR</name>
<dbReference type="PANTHER" id="PTHR40590">
    <property type="entry name" value="CYTOPLASMIC PROTEIN-RELATED"/>
    <property type="match status" value="1"/>
</dbReference>
<organism evidence="2">
    <name type="scientific">Vibrio sp. HB236076</name>
    <dbReference type="NCBI Taxonomy" id="3232307"/>
    <lineage>
        <taxon>Bacteria</taxon>
        <taxon>Pseudomonadati</taxon>
        <taxon>Pseudomonadota</taxon>
        <taxon>Gammaproteobacteria</taxon>
        <taxon>Vibrionales</taxon>
        <taxon>Vibrionaceae</taxon>
        <taxon>Vibrio</taxon>
    </lineage>
</organism>
<dbReference type="CDD" id="cd14789">
    <property type="entry name" value="Tiki"/>
    <property type="match status" value="1"/>
</dbReference>
<dbReference type="GO" id="GO:0016787">
    <property type="term" value="F:hydrolase activity"/>
    <property type="evidence" value="ECO:0007669"/>
    <property type="project" value="UniProtKB-KW"/>
</dbReference>
<keyword evidence="1" id="KW-0732">Signal</keyword>
<feature type="chain" id="PRO_5044332576" evidence="1">
    <location>
        <begin position="21"/>
        <end position="282"/>
    </location>
</feature>
<dbReference type="InterPro" id="IPR002816">
    <property type="entry name" value="TraB/PrgY/GumN_fam"/>
</dbReference>
<gene>
    <name evidence="2" type="ORF">AB0763_09815</name>
</gene>
<keyword evidence="2" id="KW-0378">Hydrolase</keyword>
<evidence type="ECO:0000313" key="2">
    <source>
        <dbReference type="EMBL" id="XDK24511.1"/>
    </source>
</evidence>
<dbReference type="InterPro" id="IPR047111">
    <property type="entry name" value="YbaP-like"/>
</dbReference>
<sequence length="282" mass="31900">MKWLPLTCFGLWLSTFSLHATPLFWTAEKAGTQLMLLGSIHVGREDLYPLPKPVMQFLSSSDAIVVEADIHSSPQLDYPNQQRTEQWLTKPQITQLKHIAQQIELNPKTLLALPPWRSAILLQYSQLKKLGYQVELGIDHYLIERAQDEQIPVIGLESAQQQLDMLANSEDEGLNLLLSAIEDFTTTPSRLKLLVQAWKNGNAKQLQRLSDAQSLPDTLQHTLLYERNQRWAKELSDPDNFTSGNRYLVVVGALHLLGPNNLLDYLEQHGYTLSAPNSTSPN</sequence>
<dbReference type="EMBL" id="CP162601">
    <property type="protein sequence ID" value="XDK24511.1"/>
    <property type="molecule type" value="Genomic_DNA"/>
</dbReference>
<evidence type="ECO:0000256" key="1">
    <source>
        <dbReference type="SAM" id="SignalP"/>
    </source>
</evidence>
<dbReference type="PANTHER" id="PTHR40590:SF1">
    <property type="entry name" value="CYTOPLASMIC PROTEIN"/>
    <property type="match status" value="1"/>
</dbReference>